<dbReference type="Proteomes" id="UP000003477">
    <property type="component" value="Unassembled WGS sequence"/>
</dbReference>
<name>G5J0S2_CROWT</name>
<feature type="region of interest" description="Disordered" evidence="1">
    <location>
        <begin position="1"/>
        <end position="25"/>
    </location>
</feature>
<dbReference type="RefSeq" id="WP_007309592.1">
    <property type="nucleotide sequence ID" value="NZ_AESD01000177.1"/>
</dbReference>
<feature type="compositionally biased region" description="Polar residues" evidence="1">
    <location>
        <begin position="1"/>
        <end position="18"/>
    </location>
</feature>
<protein>
    <submittedName>
        <fullName evidence="2">Uncharacterized protein</fullName>
    </submittedName>
</protein>
<evidence type="ECO:0000256" key="1">
    <source>
        <dbReference type="SAM" id="MobiDB-lite"/>
    </source>
</evidence>
<evidence type="ECO:0000313" key="3">
    <source>
        <dbReference type="Proteomes" id="UP000003477"/>
    </source>
</evidence>
<reference evidence="2 3" key="1">
    <citation type="journal article" date="2011" name="Front. Microbiol.">
        <title>Two Strains of Crocosphaera watsonii with Highly Conserved Genomes are Distinguished by Strain-Specific Features.</title>
        <authorList>
            <person name="Bench S.R."/>
            <person name="Ilikchyan I.N."/>
            <person name="Tripp H.J."/>
            <person name="Zehr J.P."/>
        </authorList>
    </citation>
    <scope>NUCLEOTIDE SEQUENCE [LARGE SCALE GENOMIC DNA]</scope>
    <source>
        <strain evidence="2 3">WH 0003</strain>
    </source>
</reference>
<organism evidence="2 3">
    <name type="scientific">Crocosphaera watsonii WH 0003</name>
    <dbReference type="NCBI Taxonomy" id="423471"/>
    <lineage>
        <taxon>Bacteria</taxon>
        <taxon>Bacillati</taxon>
        <taxon>Cyanobacteriota</taxon>
        <taxon>Cyanophyceae</taxon>
        <taxon>Oscillatoriophycideae</taxon>
        <taxon>Chroococcales</taxon>
        <taxon>Aphanothecaceae</taxon>
        <taxon>Crocosphaera</taxon>
    </lineage>
</organism>
<gene>
    <name evidence="2" type="ORF">CWATWH0003_1108</name>
</gene>
<proteinExistence type="predicted"/>
<dbReference type="GeneID" id="88764957"/>
<dbReference type="PATRIC" id="fig|423471.3.peg.1024"/>
<comment type="caution">
    <text evidence="2">The sequence shown here is derived from an EMBL/GenBank/DDBJ whole genome shotgun (WGS) entry which is preliminary data.</text>
</comment>
<dbReference type="AlphaFoldDB" id="G5J0S2"/>
<evidence type="ECO:0000313" key="2">
    <source>
        <dbReference type="EMBL" id="EHJ14219.1"/>
    </source>
</evidence>
<dbReference type="EMBL" id="AESD01000177">
    <property type="protein sequence ID" value="EHJ14219.1"/>
    <property type="molecule type" value="Genomic_DNA"/>
</dbReference>
<accession>G5J0S2</accession>
<sequence>MNSTPDSTPVSSQGTQENGKPVTAEDLTEVIEEFEQYRERLLSETMATAKRAKLPKKTAMAQIEPELAKIDATLLSLRQQQASLTAKKDIT</sequence>